<name>A0A8T9BZK0_9HELO</name>
<dbReference type="OrthoDB" id="3438781at2759"/>
<accession>A0A8T9BZK0</accession>
<protein>
    <submittedName>
        <fullName evidence="1">Uncharacterized protein</fullName>
    </submittedName>
</protein>
<proteinExistence type="predicted"/>
<organism evidence="1 2">
    <name type="scientific">Lachnellula suecica</name>
    <dbReference type="NCBI Taxonomy" id="602035"/>
    <lineage>
        <taxon>Eukaryota</taxon>
        <taxon>Fungi</taxon>
        <taxon>Dikarya</taxon>
        <taxon>Ascomycota</taxon>
        <taxon>Pezizomycotina</taxon>
        <taxon>Leotiomycetes</taxon>
        <taxon>Helotiales</taxon>
        <taxon>Lachnaceae</taxon>
        <taxon>Lachnellula</taxon>
    </lineage>
</organism>
<feature type="non-terminal residue" evidence="1">
    <location>
        <position position="1"/>
    </location>
</feature>
<dbReference type="EMBL" id="QGMK01001166">
    <property type="protein sequence ID" value="TVY73162.1"/>
    <property type="molecule type" value="Genomic_DNA"/>
</dbReference>
<keyword evidence="2" id="KW-1185">Reference proteome</keyword>
<evidence type="ECO:0000313" key="1">
    <source>
        <dbReference type="EMBL" id="TVY73162.1"/>
    </source>
</evidence>
<comment type="caution">
    <text evidence="1">The sequence shown here is derived from an EMBL/GenBank/DDBJ whole genome shotgun (WGS) entry which is preliminary data.</text>
</comment>
<sequence length="308" mass="30912">AALTTPSQAVETCASSLTLCAPAGATNTLPPSIGTLDFTSLYADLLLSPLPPPPSQRKLKRATAPNTASLCCQSTLSCLSMSTLALPFCYDKFTTNYYLADSSFGTLANGTYYSRTGDFANLQTGDYTFMNGTSGNIYAADPAAKPDTATLPMPTQYTASGVGSAIPASELGGKVTETYTTTLPGSTVAASTVLPSTVSEAVQTQTSVLQATVTTTVSGSAVVSTMEMTSLEPTTRPASTISGTTVDGTTVSASVAIVTTIKAGGSSSVTSSSASASSTKKSAAVQSNGGSLAGFACCIVAVAVFMAS</sequence>
<evidence type="ECO:0000313" key="2">
    <source>
        <dbReference type="Proteomes" id="UP000469558"/>
    </source>
</evidence>
<dbReference type="AlphaFoldDB" id="A0A8T9BZK0"/>
<gene>
    <name evidence="1" type="ORF">LSUE1_G005654</name>
</gene>
<reference evidence="1 2" key="1">
    <citation type="submission" date="2018-05" db="EMBL/GenBank/DDBJ databases">
        <title>Genome sequencing and assembly of the regulated plant pathogen Lachnellula willkommii and related sister species for the development of diagnostic species identification markers.</title>
        <authorList>
            <person name="Giroux E."/>
            <person name="Bilodeau G."/>
        </authorList>
    </citation>
    <scope>NUCLEOTIDE SEQUENCE [LARGE SCALE GENOMIC DNA]</scope>
    <source>
        <strain evidence="1 2">CBS 268.59</strain>
    </source>
</reference>
<dbReference type="Proteomes" id="UP000469558">
    <property type="component" value="Unassembled WGS sequence"/>
</dbReference>